<evidence type="ECO:0000313" key="2">
    <source>
        <dbReference type="Proteomes" id="UP000076722"/>
    </source>
</evidence>
<dbReference type="EMBL" id="KV419466">
    <property type="protein sequence ID" value="KZS86830.1"/>
    <property type="molecule type" value="Genomic_DNA"/>
</dbReference>
<sequence length="145" mass="15552">MFSSKIETHVDPSGFTTLEVVLEELIGGEIYDGFDSRTASASPASPEVPPETERAVSAHLVHPATAAIASHANVPSIDDNSKYCLPELCIAFYFARKNQRNHSTIIVKLLSSDGNGGILISMSVDRGDARREGILTVDDIGMGHK</sequence>
<name>A0A164MLM8_9AGAM</name>
<protein>
    <submittedName>
        <fullName evidence="1">Uncharacterized protein</fullName>
    </submittedName>
</protein>
<dbReference type="AlphaFoldDB" id="A0A164MLM8"/>
<accession>A0A164MLM8</accession>
<dbReference type="Proteomes" id="UP000076722">
    <property type="component" value="Unassembled WGS sequence"/>
</dbReference>
<proteinExistence type="predicted"/>
<evidence type="ECO:0000313" key="1">
    <source>
        <dbReference type="EMBL" id="KZS86830.1"/>
    </source>
</evidence>
<gene>
    <name evidence="1" type="ORF">SISNIDRAFT_471467</name>
</gene>
<keyword evidence="2" id="KW-1185">Reference proteome</keyword>
<reference evidence="1 2" key="1">
    <citation type="journal article" date="2016" name="Mol. Biol. Evol.">
        <title>Comparative Genomics of Early-Diverging Mushroom-Forming Fungi Provides Insights into the Origins of Lignocellulose Decay Capabilities.</title>
        <authorList>
            <person name="Nagy L.G."/>
            <person name="Riley R."/>
            <person name="Tritt A."/>
            <person name="Adam C."/>
            <person name="Daum C."/>
            <person name="Floudas D."/>
            <person name="Sun H."/>
            <person name="Yadav J.S."/>
            <person name="Pangilinan J."/>
            <person name="Larsson K.H."/>
            <person name="Matsuura K."/>
            <person name="Barry K."/>
            <person name="Labutti K."/>
            <person name="Kuo R."/>
            <person name="Ohm R.A."/>
            <person name="Bhattacharya S.S."/>
            <person name="Shirouzu T."/>
            <person name="Yoshinaga Y."/>
            <person name="Martin F.M."/>
            <person name="Grigoriev I.V."/>
            <person name="Hibbett D.S."/>
        </authorList>
    </citation>
    <scope>NUCLEOTIDE SEQUENCE [LARGE SCALE GENOMIC DNA]</scope>
    <source>
        <strain evidence="1 2">HHB9708</strain>
    </source>
</reference>
<organism evidence="1 2">
    <name type="scientific">Sistotremastrum niveocremeum HHB9708</name>
    <dbReference type="NCBI Taxonomy" id="1314777"/>
    <lineage>
        <taxon>Eukaryota</taxon>
        <taxon>Fungi</taxon>
        <taxon>Dikarya</taxon>
        <taxon>Basidiomycota</taxon>
        <taxon>Agaricomycotina</taxon>
        <taxon>Agaricomycetes</taxon>
        <taxon>Sistotremastrales</taxon>
        <taxon>Sistotremastraceae</taxon>
        <taxon>Sertulicium</taxon>
        <taxon>Sertulicium niveocremeum</taxon>
    </lineage>
</organism>